<keyword evidence="2" id="KW-1185">Reference proteome</keyword>
<comment type="caution">
    <text evidence="1">The sequence shown here is derived from an EMBL/GenBank/DDBJ whole genome shotgun (WGS) entry which is preliminary data.</text>
</comment>
<sequence>MTKLRRNAAALRAIRGADTVYISVNVGRGMWLSSAAAAIARMSGARVFLHHHSYSYVRRRTARMRALTSAAGPSALHITLSATMADDLRAVMPEIRRVIVVGNAALVDQALLDLPLKRDGAELVLGHLSNLRLDKGIAEVVDLAVELHRVGAPVRLLIAGPTADRESVRHLDRAERELGPLFEYLGPVVGPAKLAFYGSITHFVFPSRYVHEAVPLVLYEAMAAGVVCLALRQGSIAEQLAGSPGRLAESVESFVRETAPGLVGAQVSAATSNQSRQAFLQALTTSEKQLDDLTDLLVTPHR</sequence>
<evidence type="ECO:0000313" key="1">
    <source>
        <dbReference type="EMBL" id="GAS93422.1"/>
    </source>
</evidence>
<dbReference type="PANTHER" id="PTHR45947">
    <property type="entry name" value="SULFOQUINOVOSYL TRANSFERASE SQD2"/>
    <property type="match status" value="1"/>
</dbReference>
<dbReference type="GO" id="GO:0016757">
    <property type="term" value="F:glycosyltransferase activity"/>
    <property type="evidence" value="ECO:0007669"/>
    <property type="project" value="TreeGrafter"/>
</dbReference>
<reference evidence="2" key="2">
    <citation type="submission" date="2016-02" db="EMBL/GenBank/DDBJ databases">
        <title>Draft genome sequence of five rapidly growing Mycobacterium species.</title>
        <authorList>
            <person name="Katahira K."/>
            <person name="Gotou Y."/>
            <person name="Iida K."/>
            <person name="Ogura Y."/>
            <person name="Hayashi T."/>
        </authorList>
    </citation>
    <scope>NUCLEOTIDE SEQUENCE [LARGE SCALE GENOMIC DNA]</scope>
    <source>
        <strain evidence="2">JCM15298</strain>
    </source>
</reference>
<dbReference type="InterPro" id="IPR050194">
    <property type="entry name" value="Glycosyltransferase_grp1"/>
</dbReference>
<gene>
    <name evidence="1" type="ORF">RMCC_0388</name>
</gene>
<protein>
    <submittedName>
        <fullName evidence="1">Glycosyl transferase</fullName>
    </submittedName>
</protein>
<dbReference type="STRING" id="228230.RMCC_0388"/>
<keyword evidence="1" id="KW-0808">Transferase</keyword>
<dbReference type="Pfam" id="PF13692">
    <property type="entry name" value="Glyco_trans_1_4"/>
    <property type="match status" value="1"/>
</dbReference>
<proteinExistence type="predicted"/>
<name>A0A117I8L6_MYCCR</name>
<reference evidence="2" key="1">
    <citation type="journal article" date="2016" name="Genome Announc.">
        <title>Draft Genome Sequences of Five Rapidly Growing Mycobacterium Species, M. thermoresistibile, M. fortuitum subsp. acetamidolyticum, M. canariasense, M. brisbanense, and M. novocastrense.</title>
        <authorList>
            <person name="Katahira K."/>
            <person name="Ogura Y."/>
            <person name="Gotoh Y."/>
            <person name="Hayashi T."/>
        </authorList>
    </citation>
    <scope>NUCLEOTIDE SEQUENCE [LARGE SCALE GENOMIC DNA]</scope>
    <source>
        <strain evidence="2">JCM15298</strain>
    </source>
</reference>
<organism evidence="1 2">
    <name type="scientific">Mycolicibacterium canariasense</name>
    <name type="common">Mycobacterium canariasense</name>
    <dbReference type="NCBI Taxonomy" id="228230"/>
    <lineage>
        <taxon>Bacteria</taxon>
        <taxon>Bacillati</taxon>
        <taxon>Actinomycetota</taxon>
        <taxon>Actinomycetes</taxon>
        <taxon>Mycobacteriales</taxon>
        <taxon>Mycobacteriaceae</taxon>
        <taxon>Mycolicibacterium</taxon>
    </lineage>
</organism>
<dbReference type="SUPFAM" id="SSF53756">
    <property type="entry name" value="UDP-Glycosyltransferase/glycogen phosphorylase"/>
    <property type="match status" value="1"/>
</dbReference>
<evidence type="ECO:0000313" key="2">
    <source>
        <dbReference type="Proteomes" id="UP000069443"/>
    </source>
</evidence>
<dbReference type="PANTHER" id="PTHR45947:SF3">
    <property type="entry name" value="SULFOQUINOVOSYL TRANSFERASE SQD2"/>
    <property type="match status" value="1"/>
</dbReference>
<accession>A0A117I8L6</accession>
<dbReference type="Proteomes" id="UP000069443">
    <property type="component" value="Unassembled WGS sequence"/>
</dbReference>
<dbReference type="EMBL" id="BCSY01000011">
    <property type="protein sequence ID" value="GAS93422.1"/>
    <property type="molecule type" value="Genomic_DNA"/>
</dbReference>
<dbReference type="CDD" id="cd03801">
    <property type="entry name" value="GT4_PimA-like"/>
    <property type="match status" value="1"/>
</dbReference>
<dbReference type="Gene3D" id="3.40.50.2000">
    <property type="entry name" value="Glycogen Phosphorylase B"/>
    <property type="match status" value="1"/>
</dbReference>
<dbReference type="AlphaFoldDB" id="A0A117I8L6"/>